<evidence type="ECO:0000256" key="1">
    <source>
        <dbReference type="ARBA" id="ARBA00001947"/>
    </source>
</evidence>
<dbReference type="AlphaFoldDB" id="A0A7X2N3I9"/>
<feature type="transmembrane region" description="Helical" evidence="11">
    <location>
        <begin position="279"/>
        <end position="299"/>
    </location>
</feature>
<name>A0A7X2N3I9_9FIRM</name>
<comment type="cofactor">
    <cofactor evidence="1 11">
        <name>Zn(2+)</name>
        <dbReference type="ChEBI" id="CHEBI:29105"/>
    </cofactor>
</comment>
<keyword evidence="4 13" id="KW-0645">Protease</keyword>
<feature type="domain" description="Peptidase M50" evidence="12">
    <location>
        <begin position="6"/>
        <end position="340"/>
    </location>
</feature>
<evidence type="ECO:0000259" key="12">
    <source>
        <dbReference type="Pfam" id="PF02163"/>
    </source>
</evidence>
<dbReference type="Gene3D" id="2.30.42.10">
    <property type="match status" value="1"/>
</dbReference>
<dbReference type="GO" id="GO:0006508">
    <property type="term" value="P:proteolysis"/>
    <property type="evidence" value="ECO:0007669"/>
    <property type="project" value="UniProtKB-KW"/>
</dbReference>
<feature type="transmembrane region" description="Helical" evidence="11">
    <location>
        <begin position="101"/>
        <end position="125"/>
    </location>
</feature>
<keyword evidence="14" id="KW-1185">Reference proteome</keyword>
<evidence type="ECO:0000256" key="11">
    <source>
        <dbReference type="RuleBase" id="RU362031"/>
    </source>
</evidence>
<keyword evidence="8 11" id="KW-1133">Transmembrane helix</keyword>
<keyword evidence="10 11" id="KW-0472">Membrane</keyword>
<evidence type="ECO:0000256" key="3">
    <source>
        <dbReference type="ARBA" id="ARBA00007931"/>
    </source>
</evidence>
<evidence type="ECO:0000256" key="2">
    <source>
        <dbReference type="ARBA" id="ARBA00004141"/>
    </source>
</evidence>
<keyword evidence="7 11" id="KW-0862">Zinc</keyword>
<keyword evidence="11" id="KW-0479">Metal-binding</keyword>
<dbReference type="EC" id="3.4.24.-" evidence="11"/>
<dbReference type="InterPro" id="IPR008915">
    <property type="entry name" value="Peptidase_M50"/>
</dbReference>
<dbReference type="Proteomes" id="UP000470082">
    <property type="component" value="Unassembled WGS sequence"/>
</dbReference>
<comment type="subcellular location">
    <subcellularLocation>
        <location evidence="2">Membrane</location>
        <topology evidence="2">Multi-pass membrane protein</topology>
    </subcellularLocation>
</comment>
<dbReference type="InterPro" id="IPR004387">
    <property type="entry name" value="Pept_M50_Zn"/>
</dbReference>
<feature type="transmembrane region" description="Helical" evidence="11">
    <location>
        <begin position="6"/>
        <end position="25"/>
    </location>
</feature>
<dbReference type="InterPro" id="IPR036034">
    <property type="entry name" value="PDZ_sf"/>
</dbReference>
<dbReference type="GO" id="GO:0016020">
    <property type="term" value="C:membrane"/>
    <property type="evidence" value="ECO:0007669"/>
    <property type="project" value="UniProtKB-SubCell"/>
</dbReference>
<keyword evidence="9 11" id="KW-0482">Metalloprotease</keyword>
<dbReference type="RefSeq" id="WP_154460466.1">
    <property type="nucleotide sequence ID" value="NZ_JAQYTQ010000045.1"/>
</dbReference>
<keyword evidence="6 11" id="KW-0378">Hydrolase</keyword>
<dbReference type="Pfam" id="PF02163">
    <property type="entry name" value="Peptidase_M50"/>
    <property type="match status" value="1"/>
</dbReference>
<sequence length="355" mass="39903">MIGLLAFLFMLSFIVIIHELGHFLVARHFGIHCHEFSIGMGPCIYQRQGKQTIFSIRAIPFGGYVMMAGEQDGSQDEEEDDWLKNVKEEEKLNHKPVWQQICVMAAGVIMNLLLAWIMMVSITMVQGKVVVSQQPVIYEVQEGSDAAKAGLQEGDRIVKAYASGKEMDIDSQSDLSEFIQYYHENFQLEVIRDNKKVRIDLQASYNEEMKGYTIGIVSSVQTRKIHWIEAFKYGTDQCIDLTASIYRSLGMLLQGKGLENLSGPVGIYSVTAQSTSYGLLSYLTLFAMISLNIGIFNLIPIPALDGGRILILLIEKFIHRKISPKIIEGIILGSFVLLFGLLIFATYNDVIRLLM</sequence>
<proteinExistence type="inferred from homology"/>
<dbReference type="GO" id="GO:0046872">
    <property type="term" value="F:metal ion binding"/>
    <property type="evidence" value="ECO:0007669"/>
    <property type="project" value="UniProtKB-KW"/>
</dbReference>
<comment type="similarity">
    <text evidence="3 11">Belongs to the peptidase M50B family.</text>
</comment>
<evidence type="ECO:0000313" key="13">
    <source>
        <dbReference type="EMBL" id="MSS01827.1"/>
    </source>
</evidence>
<evidence type="ECO:0000256" key="6">
    <source>
        <dbReference type="ARBA" id="ARBA00022801"/>
    </source>
</evidence>
<dbReference type="PANTHER" id="PTHR42837">
    <property type="entry name" value="REGULATOR OF SIGMA-E PROTEASE RSEP"/>
    <property type="match status" value="1"/>
</dbReference>
<evidence type="ECO:0000256" key="5">
    <source>
        <dbReference type="ARBA" id="ARBA00022692"/>
    </source>
</evidence>
<comment type="caution">
    <text evidence="13">The sequence shown here is derived from an EMBL/GenBank/DDBJ whole genome shotgun (WGS) entry which is preliminary data.</text>
</comment>
<protein>
    <recommendedName>
        <fullName evidence="11">Zinc metalloprotease</fullName>
        <ecNumber evidence="11">3.4.24.-</ecNumber>
    </recommendedName>
</protein>
<dbReference type="SUPFAM" id="SSF50156">
    <property type="entry name" value="PDZ domain-like"/>
    <property type="match status" value="1"/>
</dbReference>
<dbReference type="CDD" id="cd06163">
    <property type="entry name" value="S2P-M50_PDZ_RseP-like"/>
    <property type="match status" value="1"/>
</dbReference>
<keyword evidence="5 11" id="KW-0812">Transmembrane</keyword>
<feature type="transmembrane region" description="Helical" evidence="11">
    <location>
        <begin position="326"/>
        <end position="347"/>
    </location>
</feature>
<evidence type="ECO:0000256" key="4">
    <source>
        <dbReference type="ARBA" id="ARBA00022670"/>
    </source>
</evidence>
<evidence type="ECO:0000256" key="9">
    <source>
        <dbReference type="ARBA" id="ARBA00023049"/>
    </source>
</evidence>
<dbReference type="EMBL" id="VUMM01000013">
    <property type="protein sequence ID" value="MSS01827.1"/>
    <property type="molecule type" value="Genomic_DNA"/>
</dbReference>
<gene>
    <name evidence="13" type="primary">rseP</name>
    <name evidence="13" type="ORF">FYJ50_06920</name>
</gene>
<dbReference type="GO" id="GO:0004222">
    <property type="term" value="F:metalloendopeptidase activity"/>
    <property type="evidence" value="ECO:0007669"/>
    <property type="project" value="InterPro"/>
</dbReference>
<reference evidence="13 14" key="1">
    <citation type="submission" date="2019-08" db="EMBL/GenBank/DDBJ databases">
        <title>In-depth cultivation of the pig gut microbiome towards novel bacterial diversity and tailored functional studies.</title>
        <authorList>
            <person name="Wylensek D."/>
            <person name="Hitch T.C.A."/>
            <person name="Clavel T."/>
        </authorList>
    </citation>
    <scope>NUCLEOTIDE SEQUENCE [LARGE SCALE GENOMIC DNA]</scope>
    <source>
        <strain evidence="13 14">LKV-178-WT-2G</strain>
    </source>
</reference>
<dbReference type="NCBIfam" id="TIGR00054">
    <property type="entry name" value="RIP metalloprotease RseP"/>
    <property type="match status" value="1"/>
</dbReference>
<evidence type="ECO:0000256" key="8">
    <source>
        <dbReference type="ARBA" id="ARBA00022989"/>
    </source>
</evidence>
<organism evidence="13 14">
    <name type="scientific">Floccifex porci</name>
    <dbReference type="NCBI Taxonomy" id="2606629"/>
    <lineage>
        <taxon>Bacteria</taxon>
        <taxon>Bacillati</taxon>
        <taxon>Bacillota</taxon>
        <taxon>Erysipelotrichia</taxon>
        <taxon>Erysipelotrichales</taxon>
        <taxon>Erysipelotrichaceae</taxon>
        <taxon>Floccifex</taxon>
    </lineage>
</organism>
<evidence type="ECO:0000313" key="14">
    <source>
        <dbReference type="Proteomes" id="UP000470082"/>
    </source>
</evidence>
<evidence type="ECO:0000256" key="10">
    <source>
        <dbReference type="ARBA" id="ARBA00023136"/>
    </source>
</evidence>
<dbReference type="PANTHER" id="PTHR42837:SF2">
    <property type="entry name" value="MEMBRANE METALLOPROTEASE ARASP2, CHLOROPLASTIC-RELATED"/>
    <property type="match status" value="1"/>
</dbReference>
<evidence type="ECO:0000256" key="7">
    <source>
        <dbReference type="ARBA" id="ARBA00022833"/>
    </source>
</evidence>
<accession>A0A7X2N3I9</accession>